<evidence type="ECO:0000313" key="4">
    <source>
        <dbReference type="Proteomes" id="UP000467840"/>
    </source>
</evidence>
<comment type="caution">
    <text evidence="3">The sequence shown here is derived from an EMBL/GenBank/DDBJ whole genome shotgun (WGS) entry which is preliminary data.</text>
</comment>
<dbReference type="EMBL" id="JAAGAX010000018">
    <property type="protein sequence ID" value="KAF2283856.1"/>
    <property type="molecule type" value="Genomic_DNA"/>
</dbReference>
<keyword evidence="4" id="KW-1185">Reference proteome</keyword>
<reference evidence="3 4" key="1">
    <citation type="journal article" date="2020" name="Mol. Plant">
        <title>The Chromosome-Based Rubber Tree Genome Provides New Insights into Spurge Genome Evolution and Rubber Biosynthesis.</title>
        <authorList>
            <person name="Liu J."/>
            <person name="Shi C."/>
            <person name="Shi C.C."/>
            <person name="Li W."/>
            <person name="Zhang Q.J."/>
            <person name="Zhang Y."/>
            <person name="Li K."/>
            <person name="Lu H.F."/>
            <person name="Shi C."/>
            <person name="Zhu S.T."/>
            <person name="Xiao Z.Y."/>
            <person name="Nan H."/>
            <person name="Yue Y."/>
            <person name="Zhu X.G."/>
            <person name="Wu Y."/>
            <person name="Hong X.N."/>
            <person name="Fan G.Y."/>
            <person name="Tong Y."/>
            <person name="Zhang D."/>
            <person name="Mao C.L."/>
            <person name="Liu Y.L."/>
            <person name="Hao S.J."/>
            <person name="Liu W.Q."/>
            <person name="Lv M.Q."/>
            <person name="Zhang H.B."/>
            <person name="Liu Y."/>
            <person name="Hu-Tang G.R."/>
            <person name="Wang J.P."/>
            <person name="Wang J.H."/>
            <person name="Sun Y.H."/>
            <person name="Ni S.B."/>
            <person name="Chen W.B."/>
            <person name="Zhang X.C."/>
            <person name="Jiao Y.N."/>
            <person name="Eichler E.E."/>
            <person name="Li G.H."/>
            <person name="Liu X."/>
            <person name="Gao L.Z."/>
        </authorList>
    </citation>
    <scope>NUCLEOTIDE SEQUENCE [LARGE SCALE GENOMIC DNA]</scope>
    <source>
        <strain evidence="4">cv. GT1</strain>
        <tissue evidence="3">Leaf</tissue>
    </source>
</reference>
<proteinExistence type="predicted"/>
<evidence type="ECO:0000259" key="2">
    <source>
        <dbReference type="Pfam" id="PF13976"/>
    </source>
</evidence>
<protein>
    <recommendedName>
        <fullName evidence="2">GAG-pre-integrase domain-containing protein</fullName>
    </recommendedName>
</protein>
<dbReference type="Pfam" id="PF13976">
    <property type="entry name" value="gag_pre-integrs"/>
    <property type="match status" value="1"/>
</dbReference>
<sequence length="232" mass="26491">MLQLWQERSYSEDVLVEEKNRGSNATTSKSEEEWDAEALFAAEEDEIALTATTYDLIDYEKDWIVDSGCSNHMIDVKVYRDLEIIKEPVMKGRRLKSVYVITAETAYVEKTRKNETADLWHMRLGHVSYSKLDVMMKRSMLKGLPQLKIRLGKAEDVDNGDIKEGIVQNPWQTGVYQQPNGEGEASGVEASTPLRRSIRTTKPNPKYVNSAIVEEADIKEPKTFEEAVKKKE</sequence>
<feature type="domain" description="GAG-pre-integrase" evidence="2">
    <location>
        <begin position="108"/>
        <end position="148"/>
    </location>
</feature>
<dbReference type="Proteomes" id="UP000467840">
    <property type="component" value="Chromosome 12"/>
</dbReference>
<gene>
    <name evidence="3" type="ORF">GH714_016558</name>
</gene>
<dbReference type="InterPro" id="IPR025724">
    <property type="entry name" value="GAG-pre-integrase_dom"/>
</dbReference>
<organism evidence="3 4">
    <name type="scientific">Hevea brasiliensis</name>
    <name type="common">Para rubber tree</name>
    <name type="synonym">Siphonia brasiliensis</name>
    <dbReference type="NCBI Taxonomy" id="3981"/>
    <lineage>
        <taxon>Eukaryota</taxon>
        <taxon>Viridiplantae</taxon>
        <taxon>Streptophyta</taxon>
        <taxon>Embryophyta</taxon>
        <taxon>Tracheophyta</taxon>
        <taxon>Spermatophyta</taxon>
        <taxon>Magnoliopsida</taxon>
        <taxon>eudicotyledons</taxon>
        <taxon>Gunneridae</taxon>
        <taxon>Pentapetalae</taxon>
        <taxon>rosids</taxon>
        <taxon>fabids</taxon>
        <taxon>Malpighiales</taxon>
        <taxon>Euphorbiaceae</taxon>
        <taxon>Crotonoideae</taxon>
        <taxon>Micrandreae</taxon>
        <taxon>Hevea</taxon>
    </lineage>
</organism>
<feature type="region of interest" description="Disordered" evidence="1">
    <location>
        <begin position="177"/>
        <end position="202"/>
    </location>
</feature>
<name>A0A6A6K701_HEVBR</name>
<evidence type="ECO:0000313" key="3">
    <source>
        <dbReference type="EMBL" id="KAF2283856.1"/>
    </source>
</evidence>
<dbReference type="AlphaFoldDB" id="A0A6A6K701"/>
<evidence type="ECO:0000256" key="1">
    <source>
        <dbReference type="SAM" id="MobiDB-lite"/>
    </source>
</evidence>
<accession>A0A6A6K701</accession>